<comment type="caution">
    <text evidence="1">The sequence shown here is derived from an EMBL/GenBank/DDBJ whole genome shotgun (WGS) entry which is preliminary data.</text>
</comment>
<evidence type="ECO:0000313" key="1">
    <source>
        <dbReference type="EMBL" id="KOS36692.1"/>
    </source>
</evidence>
<dbReference type="Proteomes" id="UP000037696">
    <property type="component" value="Unassembled WGS sequence"/>
</dbReference>
<proteinExistence type="predicted"/>
<sequence length="107" mass="12676">MRIQLVTDQRKGRTYFALYIYKKKKKKKKKKMKKAWLPKFVLKFAENTKIQFLFLFFSFPLQRSLLESSSPSTTSLKLLRKTQDEGNNINKSSFFQTSGKMMSVDFS</sequence>
<dbReference type="EMBL" id="LHQQ01000404">
    <property type="protein sequence ID" value="KOS36692.1"/>
    <property type="molecule type" value="Genomic_DNA"/>
</dbReference>
<dbReference type="AlphaFoldDB" id="A0A0M9W9U7"/>
<protein>
    <submittedName>
        <fullName evidence="1">Uncharacterized protein</fullName>
    </submittedName>
</protein>
<organism evidence="1 2">
    <name type="scientific">Penicillium nordicum</name>
    <dbReference type="NCBI Taxonomy" id="229535"/>
    <lineage>
        <taxon>Eukaryota</taxon>
        <taxon>Fungi</taxon>
        <taxon>Dikarya</taxon>
        <taxon>Ascomycota</taxon>
        <taxon>Pezizomycotina</taxon>
        <taxon>Eurotiomycetes</taxon>
        <taxon>Eurotiomycetidae</taxon>
        <taxon>Eurotiales</taxon>
        <taxon>Aspergillaceae</taxon>
        <taxon>Penicillium</taxon>
    </lineage>
</organism>
<gene>
    <name evidence="1" type="ORF">ACN38_g12547</name>
</gene>
<reference evidence="1 2" key="1">
    <citation type="submission" date="2015-08" db="EMBL/GenBank/DDBJ databases">
        <title>Genome sequencing of Penicillium nordicum.</title>
        <authorList>
            <person name="Nguyen H.D."/>
            <person name="Seifert K.A."/>
        </authorList>
    </citation>
    <scope>NUCLEOTIDE SEQUENCE [LARGE SCALE GENOMIC DNA]</scope>
    <source>
        <strain evidence="1 2">DAOMC 185683</strain>
    </source>
</reference>
<keyword evidence="2" id="KW-1185">Reference proteome</keyword>
<evidence type="ECO:0000313" key="2">
    <source>
        <dbReference type="Proteomes" id="UP000037696"/>
    </source>
</evidence>
<accession>A0A0M9W9U7</accession>
<name>A0A0M9W9U7_9EURO</name>